<accession>A0A5J5IG52</accession>
<dbReference type="SUPFAM" id="SSF53474">
    <property type="entry name" value="alpha/beta-Hydrolases"/>
    <property type="match status" value="1"/>
</dbReference>
<protein>
    <submittedName>
        <fullName evidence="4">Alpha/beta hydrolase</fullName>
    </submittedName>
</protein>
<comment type="caution">
    <text evidence="4">The sequence shown here is derived from an EMBL/GenBank/DDBJ whole genome shotgun (WGS) entry which is preliminary data.</text>
</comment>
<keyword evidence="5" id="KW-1185">Reference proteome</keyword>
<sequence>MLRVILNVSVLLLFTCGARAQDFIPLWPVGKMPDSKGLHLKDSIVNERAYQVGVPGMYAFFPSKDDNCGAAVVIYPGGGYSHIALNLGGFQLAKWFNTLGISAFVVKYRLPNSPDAVKSELAPLQDGQRALQIVRANAKTWNIQKNKIGAMGTSAGGHLAAWVGTAEEDITSLKDSIDENSFEPNFMILVSPVIDMGEFAHKGSRESLLGKNPSDELIKKYSPQNNVTDKAPPCFIADAFNDKTVQPINSLLFYQALLQHKISTSFHVFPQGGHAINVNNTPGSTSFWKELCEEWLKEMGFISFEKK</sequence>
<feature type="domain" description="BD-FAE-like" evidence="3">
    <location>
        <begin position="65"/>
        <end position="257"/>
    </location>
</feature>
<dbReference type="GO" id="GO:0016787">
    <property type="term" value="F:hydrolase activity"/>
    <property type="evidence" value="ECO:0007669"/>
    <property type="project" value="UniProtKB-KW"/>
</dbReference>
<dbReference type="Pfam" id="PF20434">
    <property type="entry name" value="BD-FAE"/>
    <property type="match status" value="1"/>
</dbReference>
<evidence type="ECO:0000256" key="1">
    <source>
        <dbReference type="ARBA" id="ARBA00022801"/>
    </source>
</evidence>
<evidence type="ECO:0000256" key="2">
    <source>
        <dbReference type="SAM" id="SignalP"/>
    </source>
</evidence>
<reference evidence="4 5" key="1">
    <citation type="submission" date="2019-09" db="EMBL/GenBank/DDBJ databases">
        <title>Draft genome sequence of Ginsengibacter sp. BR5-29.</title>
        <authorList>
            <person name="Im W.-T."/>
        </authorList>
    </citation>
    <scope>NUCLEOTIDE SEQUENCE [LARGE SCALE GENOMIC DNA]</scope>
    <source>
        <strain evidence="4 5">BR5-29</strain>
    </source>
</reference>
<dbReference type="AlphaFoldDB" id="A0A5J5IG52"/>
<dbReference type="EMBL" id="VYQF01000004">
    <property type="protein sequence ID" value="KAA9038225.1"/>
    <property type="molecule type" value="Genomic_DNA"/>
</dbReference>
<feature type="chain" id="PRO_5023886388" evidence="2">
    <location>
        <begin position="21"/>
        <end position="307"/>
    </location>
</feature>
<name>A0A5J5IG52_9BACT</name>
<feature type="signal peptide" evidence="2">
    <location>
        <begin position="1"/>
        <end position="20"/>
    </location>
</feature>
<dbReference type="PANTHER" id="PTHR48081">
    <property type="entry name" value="AB HYDROLASE SUPERFAMILY PROTEIN C4A8.06C"/>
    <property type="match status" value="1"/>
</dbReference>
<proteinExistence type="predicted"/>
<dbReference type="InterPro" id="IPR049492">
    <property type="entry name" value="BD-FAE-like_dom"/>
</dbReference>
<dbReference type="InterPro" id="IPR029058">
    <property type="entry name" value="AB_hydrolase_fold"/>
</dbReference>
<organism evidence="4 5">
    <name type="scientific">Ginsengibacter hankyongi</name>
    <dbReference type="NCBI Taxonomy" id="2607284"/>
    <lineage>
        <taxon>Bacteria</taxon>
        <taxon>Pseudomonadati</taxon>
        <taxon>Bacteroidota</taxon>
        <taxon>Chitinophagia</taxon>
        <taxon>Chitinophagales</taxon>
        <taxon>Chitinophagaceae</taxon>
        <taxon>Ginsengibacter</taxon>
    </lineage>
</organism>
<evidence type="ECO:0000259" key="3">
    <source>
        <dbReference type="Pfam" id="PF20434"/>
    </source>
</evidence>
<evidence type="ECO:0000313" key="4">
    <source>
        <dbReference type="EMBL" id="KAA9038225.1"/>
    </source>
</evidence>
<dbReference type="Gene3D" id="3.40.50.1820">
    <property type="entry name" value="alpha/beta hydrolase"/>
    <property type="match status" value="1"/>
</dbReference>
<keyword evidence="2" id="KW-0732">Signal</keyword>
<dbReference type="Proteomes" id="UP000326903">
    <property type="component" value="Unassembled WGS sequence"/>
</dbReference>
<dbReference type="PANTHER" id="PTHR48081:SF6">
    <property type="entry name" value="PEPTIDASE S9 PROLYL OLIGOPEPTIDASE CATALYTIC DOMAIN-CONTAINING PROTEIN"/>
    <property type="match status" value="1"/>
</dbReference>
<evidence type="ECO:0000313" key="5">
    <source>
        <dbReference type="Proteomes" id="UP000326903"/>
    </source>
</evidence>
<dbReference type="InterPro" id="IPR050300">
    <property type="entry name" value="GDXG_lipolytic_enzyme"/>
</dbReference>
<gene>
    <name evidence="4" type="ORF">FW778_14920</name>
</gene>
<keyword evidence="1 4" id="KW-0378">Hydrolase</keyword>